<accession>A0AAV9XZK6</accession>
<feature type="domain" description="NAD(P)-binding" evidence="8">
    <location>
        <begin position="9"/>
        <end position="329"/>
    </location>
</feature>
<dbReference type="PANTHER" id="PTHR43725:SF47">
    <property type="entry name" value="UDP-GLUCOSE 4-EPIMERASE"/>
    <property type="match status" value="1"/>
</dbReference>
<dbReference type="PRINTS" id="PR01713">
    <property type="entry name" value="NUCEPIMERASE"/>
</dbReference>
<comment type="subunit">
    <text evidence="7">Homodimer.</text>
</comment>
<dbReference type="InterPro" id="IPR036291">
    <property type="entry name" value="NAD(P)-bd_dom_sf"/>
</dbReference>
<dbReference type="SUPFAM" id="SSF51735">
    <property type="entry name" value="NAD(P)-binding Rossmann-fold domains"/>
    <property type="match status" value="1"/>
</dbReference>
<dbReference type="PANTHER" id="PTHR43725">
    <property type="entry name" value="UDP-GLUCOSE 4-EPIMERASE"/>
    <property type="match status" value="1"/>
</dbReference>
<dbReference type="GO" id="GO:0006012">
    <property type="term" value="P:galactose metabolic process"/>
    <property type="evidence" value="ECO:0007669"/>
    <property type="project" value="InterPro"/>
</dbReference>
<dbReference type="GO" id="GO:0005829">
    <property type="term" value="C:cytosol"/>
    <property type="evidence" value="ECO:0007669"/>
    <property type="project" value="TreeGrafter"/>
</dbReference>
<comment type="catalytic activity">
    <reaction evidence="1 7">
        <text>UDP-alpha-D-glucose = UDP-alpha-D-galactose</text>
        <dbReference type="Rhea" id="RHEA:22168"/>
        <dbReference type="ChEBI" id="CHEBI:58885"/>
        <dbReference type="ChEBI" id="CHEBI:66914"/>
        <dbReference type="EC" id="5.1.3.2"/>
    </reaction>
</comment>
<evidence type="ECO:0000256" key="2">
    <source>
        <dbReference type="ARBA" id="ARBA00001911"/>
    </source>
</evidence>
<keyword evidence="10" id="KW-1185">Reference proteome</keyword>
<evidence type="ECO:0000256" key="5">
    <source>
        <dbReference type="ARBA" id="ARBA00023027"/>
    </source>
</evidence>
<comment type="pathway">
    <text evidence="3 7">Carbohydrate metabolism; galactose metabolism.</text>
</comment>
<sequence length="344" mass="38585">MNKGNIKILCTGGAGYIGSHTVVSLLEEGYCTHILDNFSNSDPEVINRIEKITGKVVPFYKIDIRDKEKVLELFKRERYDAVIHFAGLKAVGISVSKPLEYYENNVVGTIRLLEVMKETNCNILVFSSSATVYLPKTTPLIETDPLGASNPYGQTKYVIELILKDVYNASNKVKVSILRYFNPVGCHQSSLMGEDPEEPNNLLPFIQLVSIGKKDKLYVFGNDWPTKDGTGVRDYIHVLDLAEGHIKALEKLLNSQNEEKILDIYNLGCGTGVSVLEMVKHFEDASGRKIPFEVIQRRQGDLATVVANPSKAERELGWKAKRTIFEACKSAFEWQFKNPNGYSK</sequence>
<protein>
    <recommendedName>
        <fullName evidence="4 7">UDP-glucose 4-epimerase</fullName>
        <ecNumber evidence="4 7">5.1.3.2</ecNumber>
    </recommendedName>
</protein>
<evidence type="ECO:0000256" key="6">
    <source>
        <dbReference type="ARBA" id="ARBA00023235"/>
    </source>
</evidence>
<dbReference type="Gene3D" id="3.40.50.720">
    <property type="entry name" value="NAD(P)-binding Rossmann-like Domain"/>
    <property type="match status" value="1"/>
</dbReference>
<evidence type="ECO:0000256" key="3">
    <source>
        <dbReference type="ARBA" id="ARBA00004947"/>
    </source>
</evidence>
<evidence type="ECO:0000256" key="7">
    <source>
        <dbReference type="RuleBase" id="RU366046"/>
    </source>
</evidence>
<dbReference type="Proteomes" id="UP001311799">
    <property type="component" value="Unassembled WGS sequence"/>
</dbReference>
<organism evidence="9 10">
    <name type="scientific">Cryptosporidium xiaoi</name>
    <dbReference type="NCBI Taxonomy" id="659607"/>
    <lineage>
        <taxon>Eukaryota</taxon>
        <taxon>Sar</taxon>
        <taxon>Alveolata</taxon>
        <taxon>Apicomplexa</taxon>
        <taxon>Conoidasida</taxon>
        <taxon>Coccidia</taxon>
        <taxon>Eucoccidiorida</taxon>
        <taxon>Eimeriorina</taxon>
        <taxon>Cryptosporidiidae</taxon>
        <taxon>Cryptosporidium</taxon>
    </lineage>
</organism>
<dbReference type="AlphaFoldDB" id="A0AAV9XZK6"/>
<dbReference type="Gene3D" id="3.90.25.10">
    <property type="entry name" value="UDP-galactose 4-epimerase, domain 1"/>
    <property type="match status" value="1"/>
</dbReference>
<evidence type="ECO:0000256" key="1">
    <source>
        <dbReference type="ARBA" id="ARBA00000083"/>
    </source>
</evidence>
<proteinExistence type="inferred from homology"/>
<dbReference type="InterPro" id="IPR016040">
    <property type="entry name" value="NAD(P)-bd_dom"/>
</dbReference>
<comment type="cofactor">
    <cofactor evidence="2 7">
        <name>NAD(+)</name>
        <dbReference type="ChEBI" id="CHEBI:57540"/>
    </cofactor>
</comment>
<keyword evidence="7" id="KW-0119">Carbohydrate metabolism</keyword>
<dbReference type="EMBL" id="JAWDEY010000010">
    <property type="protein sequence ID" value="KAK6589903.1"/>
    <property type="molecule type" value="Genomic_DNA"/>
</dbReference>
<dbReference type="EC" id="5.1.3.2" evidence="4 7"/>
<gene>
    <name evidence="9" type="ORF">RS030_193012</name>
</gene>
<keyword evidence="5 7" id="KW-0520">NAD</keyword>
<dbReference type="NCBIfam" id="TIGR01179">
    <property type="entry name" value="galE"/>
    <property type="match status" value="1"/>
</dbReference>
<keyword evidence="6 7" id="KW-0413">Isomerase</keyword>
<name>A0AAV9XZK6_9CRYT</name>
<reference evidence="9 10" key="1">
    <citation type="submission" date="2023-10" db="EMBL/GenBank/DDBJ databases">
        <title>Comparative genomics analysis reveals potential genetic determinants of host preference in Cryptosporidium xiaoi.</title>
        <authorList>
            <person name="Xiao L."/>
            <person name="Li J."/>
        </authorList>
    </citation>
    <scope>NUCLEOTIDE SEQUENCE [LARGE SCALE GENOMIC DNA]</scope>
    <source>
        <strain evidence="9 10">52996</strain>
    </source>
</reference>
<dbReference type="Pfam" id="PF16363">
    <property type="entry name" value="GDP_Man_Dehyd"/>
    <property type="match status" value="1"/>
</dbReference>
<evidence type="ECO:0000259" key="8">
    <source>
        <dbReference type="Pfam" id="PF16363"/>
    </source>
</evidence>
<evidence type="ECO:0000313" key="10">
    <source>
        <dbReference type="Proteomes" id="UP001311799"/>
    </source>
</evidence>
<comment type="similarity">
    <text evidence="7">Belongs to the NAD(P)-dependent epimerase/dehydratase family.</text>
</comment>
<comment type="caution">
    <text evidence="9">The sequence shown here is derived from an EMBL/GenBank/DDBJ whole genome shotgun (WGS) entry which is preliminary data.</text>
</comment>
<dbReference type="CDD" id="cd05247">
    <property type="entry name" value="UDP_G4E_1_SDR_e"/>
    <property type="match status" value="1"/>
</dbReference>
<dbReference type="InterPro" id="IPR005886">
    <property type="entry name" value="UDP_G4E"/>
</dbReference>
<dbReference type="GO" id="GO:0003978">
    <property type="term" value="F:UDP-glucose 4-epimerase activity"/>
    <property type="evidence" value="ECO:0007669"/>
    <property type="project" value="UniProtKB-UniRule"/>
</dbReference>
<dbReference type="NCBIfam" id="NF007956">
    <property type="entry name" value="PRK10675.1"/>
    <property type="match status" value="1"/>
</dbReference>
<evidence type="ECO:0000313" key="9">
    <source>
        <dbReference type="EMBL" id="KAK6589903.1"/>
    </source>
</evidence>
<evidence type="ECO:0000256" key="4">
    <source>
        <dbReference type="ARBA" id="ARBA00013189"/>
    </source>
</evidence>